<reference evidence="7 8" key="1">
    <citation type="submission" date="2020-10" db="EMBL/GenBank/DDBJ databases">
        <title>Connecting structure to function with the recovery of over 1000 high-quality activated sludge metagenome-assembled genomes encoding full-length rRNA genes using long-read sequencing.</title>
        <authorList>
            <person name="Singleton C.M."/>
            <person name="Petriglieri F."/>
            <person name="Kristensen J.M."/>
            <person name="Kirkegaard R.H."/>
            <person name="Michaelsen T.Y."/>
            <person name="Andersen M.H."/>
            <person name="Karst S.M."/>
            <person name="Dueholm M.S."/>
            <person name="Nielsen P.H."/>
            <person name="Albertsen M."/>
        </authorList>
    </citation>
    <scope>NUCLEOTIDE SEQUENCE [LARGE SCALE GENOMIC DNA]</scope>
    <source>
        <strain evidence="7">AalE_18-Q3-R2-46_BAT3C.188</strain>
    </source>
</reference>
<evidence type="ECO:0000313" key="8">
    <source>
        <dbReference type="Proteomes" id="UP000718281"/>
    </source>
</evidence>
<dbReference type="GO" id="GO:0030170">
    <property type="term" value="F:pyridoxal phosphate binding"/>
    <property type="evidence" value="ECO:0007669"/>
    <property type="project" value="InterPro"/>
</dbReference>
<dbReference type="InterPro" id="IPR050477">
    <property type="entry name" value="GrpII_AminoAcid_Decarb"/>
</dbReference>
<dbReference type="EMBL" id="JADIXZ010000007">
    <property type="protein sequence ID" value="MBK6302097.1"/>
    <property type="molecule type" value="Genomic_DNA"/>
</dbReference>
<dbReference type="Gene3D" id="3.90.1150.10">
    <property type="entry name" value="Aspartate Aminotransferase, domain 1"/>
    <property type="match status" value="1"/>
</dbReference>
<feature type="modified residue" description="N6-(pyridoxal phosphate)lysine" evidence="5">
    <location>
        <position position="239"/>
    </location>
</feature>
<keyword evidence="3 6" id="KW-0456">Lyase</keyword>
<dbReference type="InterPro" id="IPR015422">
    <property type="entry name" value="PyrdxlP-dep_Trfase_small"/>
</dbReference>
<dbReference type="Gene3D" id="3.40.640.10">
    <property type="entry name" value="Type I PLP-dependent aspartate aminotransferase-like (Major domain)"/>
    <property type="match status" value="1"/>
</dbReference>
<dbReference type="GO" id="GO:0004058">
    <property type="term" value="F:aromatic-L-amino-acid decarboxylase activity"/>
    <property type="evidence" value="ECO:0007669"/>
    <property type="project" value="UniProtKB-ARBA"/>
</dbReference>
<keyword evidence="7" id="KW-0808">Transferase</keyword>
<dbReference type="InterPro" id="IPR002129">
    <property type="entry name" value="PyrdxlP-dep_de-COase"/>
</dbReference>
<dbReference type="PANTHER" id="PTHR42735">
    <property type="match status" value="1"/>
</dbReference>
<dbReference type="AlphaFoldDB" id="A0A934X793"/>
<dbReference type="SUPFAM" id="SSF53383">
    <property type="entry name" value="PLP-dependent transferases"/>
    <property type="match status" value="1"/>
</dbReference>
<dbReference type="PANTHER" id="PTHR42735:SF6">
    <property type="entry name" value="SPHINGOSINE-1-PHOSPHATE LYASE 1"/>
    <property type="match status" value="1"/>
</dbReference>
<comment type="caution">
    <text evidence="7">The sequence shown here is derived from an EMBL/GenBank/DDBJ whole genome shotgun (WGS) entry which is preliminary data.</text>
</comment>
<dbReference type="GO" id="GO:0019752">
    <property type="term" value="P:carboxylic acid metabolic process"/>
    <property type="evidence" value="ECO:0007669"/>
    <property type="project" value="InterPro"/>
</dbReference>
<comment type="cofactor">
    <cofactor evidence="1 5 6">
        <name>pyridoxal 5'-phosphate</name>
        <dbReference type="ChEBI" id="CHEBI:597326"/>
    </cofactor>
</comment>
<evidence type="ECO:0000256" key="1">
    <source>
        <dbReference type="ARBA" id="ARBA00001933"/>
    </source>
</evidence>
<evidence type="ECO:0000256" key="5">
    <source>
        <dbReference type="PIRSR" id="PIRSR602129-50"/>
    </source>
</evidence>
<evidence type="ECO:0000256" key="2">
    <source>
        <dbReference type="ARBA" id="ARBA00022898"/>
    </source>
</evidence>
<dbReference type="Pfam" id="PF00282">
    <property type="entry name" value="Pyridoxal_deC"/>
    <property type="match status" value="1"/>
</dbReference>
<accession>A0A934X793</accession>
<name>A0A934X793_9MICO</name>
<dbReference type="Proteomes" id="UP000718281">
    <property type="component" value="Unassembled WGS sequence"/>
</dbReference>
<evidence type="ECO:0000256" key="6">
    <source>
        <dbReference type="RuleBase" id="RU000382"/>
    </source>
</evidence>
<proteinExistence type="inferred from homology"/>
<organism evidence="7 8">
    <name type="scientific">Candidatus Phosphoribacter hodrii</name>
    <dbReference type="NCBI Taxonomy" id="2953743"/>
    <lineage>
        <taxon>Bacteria</taxon>
        <taxon>Bacillati</taxon>
        <taxon>Actinomycetota</taxon>
        <taxon>Actinomycetes</taxon>
        <taxon>Micrococcales</taxon>
        <taxon>Dermatophilaceae</taxon>
        <taxon>Candidatus Phosphoribacter</taxon>
    </lineage>
</organism>
<evidence type="ECO:0000313" key="7">
    <source>
        <dbReference type="EMBL" id="MBK6302097.1"/>
    </source>
</evidence>
<sequence>MTLTADEVRARLLTLREHDLPTHGGRTLAYVYDSGRPDVDAVAREAVAAFAGTNGLDPSVFPSVATMERGVVDFLAGLLSAPEGYAGTVTSGGTESCLLAVLASRDSRPDVTRPQIVAPTTAHAAFHKAAHLFGLELTLVDVDPVTFRADPAAMAAAVTDRTVLVVVSAPSYAHGVVDPVGPIAAMAAERGIRCHVDACIGGFVLPFLADESARGVAQGRPAWSFEVPGVTSISADLHKYGYAPKGVSALVHRSMALRHSQFWATADWPGYGVVNSTLQSTKSAGPLAAAWATIQLLGEQGYAALARQARDGALALAAEVGGIPGLRVLVPPDSSLLAVVTDDSCDPYTVCDELLERGWFAQPQLPFRGGPASLHLTISAATTPQLPEFVGALADSVAAAQVAGPVAVDPAMVGLLATLDPATFDEATLGGLLAAAGLTGAGGALQLPRRMAPIQALLAACPPALRRVLLTAVVERL</sequence>
<keyword evidence="7" id="KW-0032">Aminotransferase</keyword>
<dbReference type="InterPro" id="IPR015424">
    <property type="entry name" value="PyrdxlP-dep_Trfase"/>
</dbReference>
<evidence type="ECO:0000256" key="4">
    <source>
        <dbReference type="ARBA" id="ARBA00038302"/>
    </source>
</evidence>
<dbReference type="InterPro" id="IPR015421">
    <property type="entry name" value="PyrdxlP-dep_Trfase_major"/>
</dbReference>
<comment type="similarity">
    <text evidence="4">Belongs to the group II decarboxylase family. Sphingosine-1-phosphate lyase subfamily.</text>
</comment>
<protein>
    <submittedName>
        <fullName evidence="7">Aspartate aminotransferase family protein</fullName>
    </submittedName>
</protein>
<keyword evidence="2 5" id="KW-0663">Pyridoxal phosphate</keyword>
<dbReference type="GO" id="GO:0008483">
    <property type="term" value="F:transaminase activity"/>
    <property type="evidence" value="ECO:0007669"/>
    <property type="project" value="UniProtKB-KW"/>
</dbReference>
<gene>
    <name evidence="7" type="ORF">IPF40_14045</name>
</gene>
<evidence type="ECO:0000256" key="3">
    <source>
        <dbReference type="ARBA" id="ARBA00023239"/>
    </source>
</evidence>